<feature type="compositionally biased region" description="Basic and acidic residues" evidence="1">
    <location>
        <begin position="7"/>
        <end position="20"/>
    </location>
</feature>
<protein>
    <submittedName>
        <fullName evidence="2">Uncharacterized protein</fullName>
    </submittedName>
</protein>
<feature type="compositionally biased region" description="Polar residues" evidence="1">
    <location>
        <begin position="98"/>
        <end position="110"/>
    </location>
</feature>
<sequence length="133" mass="15018">MDDAEADQMKLARTEHERRTLLSAASKIDDPQIRSTLEQYAKGQISTREAGKVLDDAPAAMSAVTEFTRRYDAMTEEQRSDLIKAAQSEIERVARELNQMSADTPNPAKTSRTRRGDEDIEDFDEINWTQDGP</sequence>
<evidence type="ECO:0000313" key="3">
    <source>
        <dbReference type="Proteomes" id="UP000292003"/>
    </source>
</evidence>
<dbReference type="AlphaFoldDB" id="A0A4Q7JFM7"/>
<keyword evidence="3" id="KW-1185">Reference proteome</keyword>
<gene>
    <name evidence="2" type="ORF">EWH70_05860</name>
</gene>
<organism evidence="2 3">
    <name type="scientific">Amycolatopsis suaedae</name>
    <dbReference type="NCBI Taxonomy" id="2510978"/>
    <lineage>
        <taxon>Bacteria</taxon>
        <taxon>Bacillati</taxon>
        <taxon>Actinomycetota</taxon>
        <taxon>Actinomycetes</taxon>
        <taxon>Pseudonocardiales</taxon>
        <taxon>Pseudonocardiaceae</taxon>
        <taxon>Amycolatopsis</taxon>
    </lineage>
</organism>
<feature type="region of interest" description="Disordered" evidence="1">
    <location>
        <begin position="96"/>
        <end position="133"/>
    </location>
</feature>
<dbReference type="EMBL" id="SFCC01000002">
    <property type="protein sequence ID" value="RZQ65394.1"/>
    <property type="molecule type" value="Genomic_DNA"/>
</dbReference>
<dbReference type="Proteomes" id="UP000292003">
    <property type="component" value="Unassembled WGS sequence"/>
</dbReference>
<name>A0A4Q7JFM7_9PSEU</name>
<evidence type="ECO:0000256" key="1">
    <source>
        <dbReference type="SAM" id="MobiDB-lite"/>
    </source>
</evidence>
<comment type="caution">
    <text evidence="2">The sequence shown here is derived from an EMBL/GenBank/DDBJ whole genome shotgun (WGS) entry which is preliminary data.</text>
</comment>
<dbReference type="RefSeq" id="WP_130474179.1">
    <property type="nucleotide sequence ID" value="NZ_SFCC01000002.1"/>
</dbReference>
<reference evidence="2 3" key="1">
    <citation type="submission" date="2019-02" db="EMBL/GenBank/DDBJ databases">
        <title>Draft genome sequence of Amycolatopsis sp. 8-3EHSu isolated from roots of Suaeda maritima.</title>
        <authorList>
            <person name="Duangmal K."/>
            <person name="Chantavorakit T."/>
        </authorList>
    </citation>
    <scope>NUCLEOTIDE SEQUENCE [LARGE SCALE GENOMIC DNA]</scope>
    <source>
        <strain evidence="2 3">8-3EHSu</strain>
    </source>
</reference>
<feature type="region of interest" description="Disordered" evidence="1">
    <location>
        <begin position="1"/>
        <end position="29"/>
    </location>
</feature>
<accession>A0A4Q7JFM7</accession>
<proteinExistence type="predicted"/>
<evidence type="ECO:0000313" key="2">
    <source>
        <dbReference type="EMBL" id="RZQ65394.1"/>
    </source>
</evidence>